<dbReference type="AlphaFoldDB" id="A0A5W3RGM1"/>
<dbReference type="EMBL" id="AAHDIR010000014">
    <property type="protein sequence ID" value="EBU8205726.1"/>
    <property type="molecule type" value="Genomic_DNA"/>
</dbReference>
<evidence type="ECO:0000313" key="2">
    <source>
        <dbReference type="EMBL" id="EBU8205726.1"/>
    </source>
</evidence>
<dbReference type="Gene3D" id="1.10.30.50">
    <property type="match status" value="1"/>
</dbReference>
<gene>
    <name evidence="2" type="ORF">DLM21_15430</name>
</gene>
<accession>A0A5W3RGM1</accession>
<dbReference type="CDD" id="cd00085">
    <property type="entry name" value="HNHc"/>
    <property type="match status" value="1"/>
</dbReference>
<name>A0A5W3RGM1_SALET</name>
<dbReference type="InterPro" id="IPR029471">
    <property type="entry name" value="HNH_5"/>
</dbReference>
<keyword evidence="2" id="KW-0378">Hydrolase</keyword>
<dbReference type="GO" id="GO:0004519">
    <property type="term" value="F:endonuclease activity"/>
    <property type="evidence" value="ECO:0007669"/>
    <property type="project" value="UniProtKB-KW"/>
</dbReference>
<keyword evidence="2" id="KW-0255">Endonuclease</keyword>
<reference evidence="2" key="1">
    <citation type="submission" date="2018-05" db="EMBL/GenBank/DDBJ databases">
        <authorList>
            <person name="Ashton P.M."/>
            <person name="Dallman T."/>
            <person name="Nair S."/>
            <person name="De Pinna E."/>
            <person name="Peters T."/>
            <person name="Grant K."/>
        </authorList>
    </citation>
    <scope>NUCLEOTIDE SEQUENCE</scope>
    <source>
        <strain evidence="2">374031</strain>
    </source>
</reference>
<protein>
    <submittedName>
        <fullName evidence="2">HNH endonuclease</fullName>
    </submittedName>
</protein>
<keyword evidence="2" id="KW-0540">Nuclease</keyword>
<comment type="caution">
    <text evidence="2">The sequence shown here is derived from an EMBL/GenBank/DDBJ whole genome shotgun (WGS) entry which is preliminary data.</text>
</comment>
<dbReference type="InterPro" id="IPR003615">
    <property type="entry name" value="HNH_nuc"/>
</dbReference>
<dbReference type="Pfam" id="PF14279">
    <property type="entry name" value="HNH_5"/>
    <property type="match status" value="1"/>
</dbReference>
<feature type="domain" description="HNH nuclease" evidence="1">
    <location>
        <begin position="173"/>
        <end position="231"/>
    </location>
</feature>
<organism evidence="2">
    <name type="scientific">Salmonella enterica subsp. enterica serovar Cardoner</name>
    <dbReference type="NCBI Taxonomy" id="2564309"/>
    <lineage>
        <taxon>Bacteria</taxon>
        <taxon>Pseudomonadati</taxon>
        <taxon>Pseudomonadota</taxon>
        <taxon>Gammaproteobacteria</taxon>
        <taxon>Enterobacterales</taxon>
        <taxon>Enterobacteriaceae</taxon>
        <taxon>Salmonella</taxon>
    </lineage>
</organism>
<proteinExistence type="predicted"/>
<sequence length="248" mass="29205">MNRFAVARQRYALDAAAMIKGEIYSEECRIPFKYSFYMGEDVLKITIKPKAYTLLHDYISYRMLEDFRHDLKKMGREIYQDIYKEFEAHNVIFQKFEEYQKSNYHEYLFELFNSEVNPSLVKDTFTLLFRDRDVMRQFNLNVSEEIKKLKQSDYPSYLKRDGVMVRCIRWPVWLKKGLLKREDGHCAICQRDLTGVYANSANIAIDHIVPLNLGGTNDPTNLQMVCDVCNGDKGGDKLTTSDKYASFW</sequence>
<evidence type="ECO:0000259" key="1">
    <source>
        <dbReference type="SMART" id="SM00507"/>
    </source>
</evidence>
<dbReference type="SMART" id="SM00507">
    <property type="entry name" value="HNHc"/>
    <property type="match status" value="1"/>
</dbReference>